<evidence type="ECO:0000259" key="9">
    <source>
        <dbReference type="PROSITE" id="PS50929"/>
    </source>
</evidence>
<dbReference type="PROSITE" id="PS51257">
    <property type="entry name" value="PROKAR_LIPOPROTEIN"/>
    <property type="match status" value="1"/>
</dbReference>
<gene>
    <name evidence="10" type="ORF">IC621_04545</name>
</gene>
<feature type="domain" description="ABC transmembrane type-1" evidence="9">
    <location>
        <begin position="15"/>
        <end position="291"/>
    </location>
</feature>
<dbReference type="Gene3D" id="3.40.50.300">
    <property type="entry name" value="P-loop containing nucleotide triphosphate hydrolases"/>
    <property type="match status" value="1"/>
</dbReference>
<dbReference type="GO" id="GO:0015833">
    <property type="term" value="P:peptide transport"/>
    <property type="evidence" value="ECO:0007669"/>
    <property type="project" value="InterPro"/>
</dbReference>
<evidence type="ECO:0000256" key="2">
    <source>
        <dbReference type="ARBA" id="ARBA00022692"/>
    </source>
</evidence>
<dbReference type="SMART" id="SM00382">
    <property type="entry name" value="AAA"/>
    <property type="match status" value="1"/>
</dbReference>
<dbReference type="PROSITE" id="PS00211">
    <property type="entry name" value="ABC_TRANSPORTER_1"/>
    <property type="match status" value="1"/>
</dbReference>
<dbReference type="RefSeq" id="WP_191156193.1">
    <property type="nucleotide sequence ID" value="NZ_JACXAI010000004.1"/>
</dbReference>
<dbReference type="InterPro" id="IPR017871">
    <property type="entry name" value="ABC_transporter-like_CS"/>
</dbReference>
<evidence type="ECO:0000256" key="5">
    <source>
        <dbReference type="ARBA" id="ARBA00022989"/>
    </source>
</evidence>
<evidence type="ECO:0000256" key="1">
    <source>
        <dbReference type="ARBA" id="ARBA00004651"/>
    </source>
</evidence>
<dbReference type="GO" id="GO:1904680">
    <property type="term" value="F:peptide transmembrane transporter activity"/>
    <property type="evidence" value="ECO:0007669"/>
    <property type="project" value="InterPro"/>
</dbReference>
<evidence type="ECO:0000313" key="10">
    <source>
        <dbReference type="EMBL" id="MBD1379490.1"/>
    </source>
</evidence>
<dbReference type="AlphaFoldDB" id="A0A926RWE5"/>
<feature type="transmembrane region" description="Helical" evidence="7">
    <location>
        <begin position="48"/>
        <end position="73"/>
    </location>
</feature>
<dbReference type="GO" id="GO:0005886">
    <property type="term" value="C:plasma membrane"/>
    <property type="evidence" value="ECO:0007669"/>
    <property type="project" value="UniProtKB-SubCell"/>
</dbReference>
<keyword evidence="2 7" id="KW-0812">Transmembrane</keyword>
<evidence type="ECO:0000256" key="6">
    <source>
        <dbReference type="ARBA" id="ARBA00023136"/>
    </source>
</evidence>
<comment type="caution">
    <text evidence="10">The sequence shown here is derived from an EMBL/GenBank/DDBJ whole genome shotgun (WGS) entry which is preliminary data.</text>
</comment>
<feature type="transmembrane region" description="Helical" evidence="7">
    <location>
        <begin position="15"/>
        <end position="36"/>
    </location>
</feature>
<dbReference type="Pfam" id="PF00664">
    <property type="entry name" value="ABC_membrane"/>
    <property type="match status" value="1"/>
</dbReference>
<organism evidence="10 11">
    <name type="scientific">Metabacillus arenae</name>
    <dbReference type="NCBI Taxonomy" id="2771434"/>
    <lineage>
        <taxon>Bacteria</taxon>
        <taxon>Bacillati</taxon>
        <taxon>Bacillota</taxon>
        <taxon>Bacilli</taxon>
        <taxon>Bacillales</taxon>
        <taxon>Bacillaceae</taxon>
        <taxon>Metabacillus</taxon>
    </lineage>
</organism>
<dbReference type="InterPro" id="IPR039421">
    <property type="entry name" value="Type_1_exporter"/>
</dbReference>
<dbReference type="GO" id="GO:0016887">
    <property type="term" value="F:ATP hydrolysis activity"/>
    <property type="evidence" value="ECO:0007669"/>
    <property type="project" value="InterPro"/>
</dbReference>
<keyword evidence="3" id="KW-0547">Nucleotide-binding</keyword>
<keyword evidence="6 7" id="KW-0472">Membrane</keyword>
<dbReference type="Proteomes" id="UP000626844">
    <property type="component" value="Unassembled WGS sequence"/>
</dbReference>
<dbReference type="SUPFAM" id="SSF90123">
    <property type="entry name" value="ABC transporter transmembrane region"/>
    <property type="match status" value="1"/>
</dbReference>
<dbReference type="InterPro" id="IPR011527">
    <property type="entry name" value="ABC1_TM_dom"/>
</dbReference>
<dbReference type="InterPro" id="IPR003439">
    <property type="entry name" value="ABC_transporter-like_ATP-bd"/>
</dbReference>
<comment type="subcellular location">
    <subcellularLocation>
        <location evidence="1">Cell membrane</location>
        <topology evidence="1">Multi-pass membrane protein</topology>
    </subcellularLocation>
</comment>
<evidence type="ECO:0000313" key="11">
    <source>
        <dbReference type="Proteomes" id="UP000626844"/>
    </source>
</evidence>
<feature type="transmembrane region" description="Helical" evidence="7">
    <location>
        <begin position="148"/>
        <end position="167"/>
    </location>
</feature>
<sequence>MKIFQFLFSHSRKNIIFALLAGIVSGGCSTGVIALINNVLNTEGTSSFPLIIGFIGLCLMTLFSSLLSGYLLIRLAQGSIIQLRLNLSKRILSTPLRKLEEQGSHRLLAVLTDDVMSIMNAITVSPMLVINLVIVLGCFGYMGWLSLPVLAIGLAFMGIAFISYQVLMKFANKSLLQAREEQDELFDHFNALTRGTKELKTNKKRRIAFFNEELIPTIKGVYRSTVKGMTIYTAAGNWGQLLFLFFIGIVIFVGPSLNTVTSEVLIGYTLAILYMITPLVTILNVLPNFGRANISLKKIESLGLSLEDKSLIEEADPIETSFQILKVNKLTHQYYREKEDLNFTLNIENLVFTPGEIVYLVGGNGSGKTTIAKMITGLYLPETGSIYVDGQEITSSNIDKYRQLFSVVFSDFYLFNNLLGIDSSKQEEEAQNYLDLLQLNHKVKLENGRFSTTELSQGQRKRLALLTAYLEDRSFYVFDEWAADQDPIFKEIFYTKLLPDLKSRGKTVLVITHDDQYFDLAERIIKVDYGQIISDTKTGEDNGENNRALKELVSEY</sequence>
<accession>A0A926RWE5</accession>
<dbReference type="GO" id="GO:0140359">
    <property type="term" value="F:ABC-type transporter activity"/>
    <property type="evidence" value="ECO:0007669"/>
    <property type="project" value="InterPro"/>
</dbReference>
<keyword evidence="4" id="KW-0067">ATP-binding</keyword>
<dbReference type="PROSITE" id="PS50893">
    <property type="entry name" value="ABC_TRANSPORTER_2"/>
    <property type="match status" value="1"/>
</dbReference>
<dbReference type="InterPro" id="IPR003593">
    <property type="entry name" value="AAA+_ATPase"/>
</dbReference>
<feature type="transmembrane region" description="Helical" evidence="7">
    <location>
        <begin position="265"/>
        <end position="286"/>
    </location>
</feature>
<evidence type="ECO:0000256" key="4">
    <source>
        <dbReference type="ARBA" id="ARBA00022840"/>
    </source>
</evidence>
<name>A0A926RWE5_9BACI</name>
<dbReference type="PROSITE" id="PS50929">
    <property type="entry name" value="ABC_TM1F"/>
    <property type="match status" value="1"/>
</dbReference>
<proteinExistence type="predicted"/>
<reference evidence="10" key="1">
    <citation type="submission" date="2020-09" db="EMBL/GenBank/DDBJ databases">
        <title>A novel bacterium of genus Bacillus, isolated from South China Sea.</title>
        <authorList>
            <person name="Huang H."/>
            <person name="Mo K."/>
            <person name="Hu Y."/>
        </authorList>
    </citation>
    <scope>NUCLEOTIDE SEQUENCE</scope>
    <source>
        <strain evidence="10">IB182487</strain>
    </source>
</reference>
<dbReference type="SUPFAM" id="SSF52540">
    <property type="entry name" value="P-loop containing nucleoside triphosphate hydrolases"/>
    <property type="match status" value="1"/>
</dbReference>
<dbReference type="InterPro" id="IPR027417">
    <property type="entry name" value="P-loop_NTPase"/>
</dbReference>
<dbReference type="Pfam" id="PF00005">
    <property type="entry name" value="ABC_tran"/>
    <property type="match status" value="1"/>
</dbReference>
<dbReference type="GO" id="GO:0034040">
    <property type="term" value="F:ATPase-coupled lipid transmembrane transporter activity"/>
    <property type="evidence" value="ECO:0007669"/>
    <property type="project" value="TreeGrafter"/>
</dbReference>
<feature type="transmembrane region" description="Helical" evidence="7">
    <location>
        <begin position="121"/>
        <end position="142"/>
    </location>
</feature>
<dbReference type="EMBL" id="JACXAI010000004">
    <property type="protein sequence ID" value="MBD1379490.1"/>
    <property type="molecule type" value="Genomic_DNA"/>
</dbReference>
<dbReference type="Gene3D" id="1.20.1560.10">
    <property type="entry name" value="ABC transporter type 1, transmembrane domain"/>
    <property type="match status" value="1"/>
</dbReference>
<dbReference type="InterPro" id="IPR005898">
    <property type="entry name" value="Cyc_pep_transpt_SyrD/YojI"/>
</dbReference>
<dbReference type="InterPro" id="IPR036640">
    <property type="entry name" value="ABC1_TM_sf"/>
</dbReference>
<evidence type="ECO:0000256" key="3">
    <source>
        <dbReference type="ARBA" id="ARBA00022741"/>
    </source>
</evidence>
<keyword evidence="5 7" id="KW-1133">Transmembrane helix</keyword>
<feature type="transmembrane region" description="Helical" evidence="7">
    <location>
        <begin position="229"/>
        <end position="253"/>
    </location>
</feature>
<keyword evidence="11" id="KW-1185">Reference proteome</keyword>
<dbReference type="NCBIfam" id="TIGR01194">
    <property type="entry name" value="cyc_pep_trnsptr"/>
    <property type="match status" value="1"/>
</dbReference>
<dbReference type="GO" id="GO:0005524">
    <property type="term" value="F:ATP binding"/>
    <property type="evidence" value="ECO:0007669"/>
    <property type="project" value="UniProtKB-KW"/>
</dbReference>
<evidence type="ECO:0000259" key="8">
    <source>
        <dbReference type="PROSITE" id="PS50893"/>
    </source>
</evidence>
<dbReference type="PANTHER" id="PTHR24221">
    <property type="entry name" value="ATP-BINDING CASSETTE SUB-FAMILY B"/>
    <property type="match status" value="1"/>
</dbReference>
<protein>
    <submittedName>
        <fullName evidence="10">Cyclic peptide export ABC transporter</fullName>
    </submittedName>
</protein>
<dbReference type="PANTHER" id="PTHR24221:SF654">
    <property type="entry name" value="ATP-BINDING CASSETTE SUB-FAMILY B MEMBER 6"/>
    <property type="match status" value="1"/>
</dbReference>
<feature type="domain" description="ABC transporter" evidence="8">
    <location>
        <begin position="325"/>
        <end position="554"/>
    </location>
</feature>
<evidence type="ECO:0000256" key="7">
    <source>
        <dbReference type="SAM" id="Phobius"/>
    </source>
</evidence>